<proteinExistence type="predicted"/>
<keyword evidence="2" id="KW-1185">Reference proteome</keyword>
<protein>
    <submittedName>
        <fullName evidence="1">Uncharacterized protein</fullName>
    </submittedName>
</protein>
<comment type="caution">
    <text evidence="1">The sequence shown here is derived from an EMBL/GenBank/DDBJ whole genome shotgun (WGS) entry which is preliminary data.</text>
</comment>
<evidence type="ECO:0000313" key="2">
    <source>
        <dbReference type="Proteomes" id="UP001151760"/>
    </source>
</evidence>
<evidence type="ECO:0000313" key="1">
    <source>
        <dbReference type="EMBL" id="GJT34139.1"/>
    </source>
</evidence>
<reference evidence="1" key="1">
    <citation type="journal article" date="2022" name="Int. J. Mol. Sci.">
        <title>Draft Genome of Tanacetum Coccineum: Genomic Comparison of Closely Related Tanacetum-Family Plants.</title>
        <authorList>
            <person name="Yamashiro T."/>
            <person name="Shiraishi A."/>
            <person name="Nakayama K."/>
            <person name="Satake H."/>
        </authorList>
    </citation>
    <scope>NUCLEOTIDE SEQUENCE</scope>
</reference>
<sequence length="204" mass="22685">MELIIVIKRERASTDATLANTKELQLQDMALEQLETHLLIPLSPFIIPYAVDAFKTNIFAHSLNQFKDIFLASKGVNATDPSESSGYKDFGHTSRAVKPSAYRREQIRDCNLYAKARGNVNMREAVDVGLVVTESSGSYTTQAVDADIRPVHDDEPFAEVQLTALHNILANEQQHTEQSEPSYDTHLLETIDSNTTPTSTNMCS</sequence>
<accession>A0ABQ5DAI1</accession>
<gene>
    <name evidence="1" type="ORF">Tco_0924558</name>
</gene>
<reference evidence="1" key="2">
    <citation type="submission" date="2022-01" db="EMBL/GenBank/DDBJ databases">
        <authorList>
            <person name="Yamashiro T."/>
            <person name="Shiraishi A."/>
            <person name="Satake H."/>
            <person name="Nakayama K."/>
        </authorList>
    </citation>
    <scope>NUCLEOTIDE SEQUENCE</scope>
</reference>
<dbReference type="Proteomes" id="UP001151760">
    <property type="component" value="Unassembled WGS sequence"/>
</dbReference>
<organism evidence="1 2">
    <name type="scientific">Tanacetum coccineum</name>
    <dbReference type="NCBI Taxonomy" id="301880"/>
    <lineage>
        <taxon>Eukaryota</taxon>
        <taxon>Viridiplantae</taxon>
        <taxon>Streptophyta</taxon>
        <taxon>Embryophyta</taxon>
        <taxon>Tracheophyta</taxon>
        <taxon>Spermatophyta</taxon>
        <taxon>Magnoliopsida</taxon>
        <taxon>eudicotyledons</taxon>
        <taxon>Gunneridae</taxon>
        <taxon>Pentapetalae</taxon>
        <taxon>asterids</taxon>
        <taxon>campanulids</taxon>
        <taxon>Asterales</taxon>
        <taxon>Asteraceae</taxon>
        <taxon>Asteroideae</taxon>
        <taxon>Anthemideae</taxon>
        <taxon>Anthemidinae</taxon>
        <taxon>Tanacetum</taxon>
    </lineage>
</organism>
<dbReference type="EMBL" id="BQNB010014937">
    <property type="protein sequence ID" value="GJT34139.1"/>
    <property type="molecule type" value="Genomic_DNA"/>
</dbReference>
<name>A0ABQ5DAI1_9ASTR</name>